<feature type="non-terminal residue" evidence="1">
    <location>
        <position position="1"/>
    </location>
</feature>
<dbReference type="AlphaFoldDB" id="A0A9W4WQG7"/>
<protein>
    <submittedName>
        <fullName evidence="1">229_t:CDS:1</fullName>
    </submittedName>
</protein>
<dbReference type="EMBL" id="CAMKVN010002040">
    <property type="protein sequence ID" value="CAI2179299.1"/>
    <property type="molecule type" value="Genomic_DNA"/>
</dbReference>
<sequence>MSDFYQDDLRYGKKCLKLCINLSNFQQDTITEPENNNMSISYGSPFQTSNSMYDFQNYNQGYLGYAATAEPYNSGSSQSGESYEEAKLAKKNKGPRCKWEVDPTLWLLCYLIANKESVLELKKRGSTAGKVRKLLWKGASFMLYNIYSEEQCANRWKNIKQNNK</sequence>
<evidence type="ECO:0000313" key="1">
    <source>
        <dbReference type="EMBL" id="CAI2179299.1"/>
    </source>
</evidence>
<reference evidence="1" key="1">
    <citation type="submission" date="2022-08" db="EMBL/GenBank/DDBJ databases">
        <authorList>
            <person name="Kallberg Y."/>
            <person name="Tangrot J."/>
            <person name="Rosling A."/>
        </authorList>
    </citation>
    <scope>NUCLEOTIDE SEQUENCE</scope>
    <source>
        <strain evidence="1">Wild A</strain>
    </source>
</reference>
<gene>
    <name evidence="1" type="ORF">FWILDA_LOCUS9018</name>
</gene>
<name>A0A9W4WQG7_9GLOM</name>
<evidence type="ECO:0000313" key="2">
    <source>
        <dbReference type="Proteomes" id="UP001153678"/>
    </source>
</evidence>
<accession>A0A9W4WQG7</accession>
<comment type="caution">
    <text evidence="1">The sequence shown here is derived from an EMBL/GenBank/DDBJ whole genome shotgun (WGS) entry which is preliminary data.</text>
</comment>
<organism evidence="1 2">
    <name type="scientific">Funneliformis geosporum</name>
    <dbReference type="NCBI Taxonomy" id="1117311"/>
    <lineage>
        <taxon>Eukaryota</taxon>
        <taxon>Fungi</taxon>
        <taxon>Fungi incertae sedis</taxon>
        <taxon>Mucoromycota</taxon>
        <taxon>Glomeromycotina</taxon>
        <taxon>Glomeromycetes</taxon>
        <taxon>Glomerales</taxon>
        <taxon>Glomeraceae</taxon>
        <taxon>Funneliformis</taxon>
    </lineage>
</organism>
<dbReference type="Proteomes" id="UP001153678">
    <property type="component" value="Unassembled WGS sequence"/>
</dbReference>
<dbReference type="OrthoDB" id="2320248at2759"/>
<keyword evidence="2" id="KW-1185">Reference proteome</keyword>
<proteinExistence type="predicted"/>